<dbReference type="AlphaFoldDB" id="A0A397VS29"/>
<proteinExistence type="predicted"/>
<evidence type="ECO:0000313" key="2">
    <source>
        <dbReference type="Proteomes" id="UP000266673"/>
    </source>
</evidence>
<sequence length="185" mass="22004">MFKNRLLNIYGLFEKTSEIPMKDTDKDRIGKDYSDVIVQLESSINNVNSSKWKEYKEHFLSIQTSFEIAQSENSTLKEYKEWLLSFTDKEKPTLINTIHRSFFENKENTSIVATVYKPIKKIFKTSDQIDIPKVSDQQFVQGYLSNKEFNYYPDIKEDIIKLFCKEYNEWRNEFLSSVDKQIKDS</sequence>
<reference evidence="1 2" key="1">
    <citation type="submission" date="2018-06" db="EMBL/GenBank/DDBJ databases">
        <title>Comparative genomics reveals the genomic features of Rhizophagus irregularis, R. cerebriforme, R. diaphanum and Gigaspora rosea, and their symbiotic lifestyle signature.</title>
        <authorList>
            <person name="Morin E."/>
            <person name="San Clemente H."/>
            <person name="Chen E.C.H."/>
            <person name="De La Providencia I."/>
            <person name="Hainaut M."/>
            <person name="Kuo A."/>
            <person name="Kohler A."/>
            <person name="Murat C."/>
            <person name="Tang N."/>
            <person name="Roy S."/>
            <person name="Loubradou J."/>
            <person name="Henrissat B."/>
            <person name="Grigoriev I.V."/>
            <person name="Corradi N."/>
            <person name="Roux C."/>
            <person name="Martin F.M."/>
        </authorList>
    </citation>
    <scope>NUCLEOTIDE SEQUENCE [LARGE SCALE GENOMIC DNA]</scope>
    <source>
        <strain evidence="1 2">DAOM 194757</strain>
    </source>
</reference>
<dbReference type="EMBL" id="QKWP01000229">
    <property type="protein sequence ID" value="RIB24137.1"/>
    <property type="molecule type" value="Genomic_DNA"/>
</dbReference>
<keyword evidence="2" id="KW-1185">Reference proteome</keyword>
<accession>A0A397VS29</accession>
<comment type="caution">
    <text evidence="1">The sequence shown here is derived from an EMBL/GenBank/DDBJ whole genome shotgun (WGS) entry which is preliminary data.</text>
</comment>
<dbReference type="OrthoDB" id="10498533at2759"/>
<name>A0A397VS29_9GLOM</name>
<gene>
    <name evidence="1" type="ORF">C2G38_2032141</name>
</gene>
<dbReference type="Proteomes" id="UP000266673">
    <property type="component" value="Unassembled WGS sequence"/>
</dbReference>
<protein>
    <submittedName>
        <fullName evidence="1">Uncharacterized protein</fullName>
    </submittedName>
</protein>
<organism evidence="1 2">
    <name type="scientific">Gigaspora rosea</name>
    <dbReference type="NCBI Taxonomy" id="44941"/>
    <lineage>
        <taxon>Eukaryota</taxon>
        <taxon>Fungi</taxon>
        <taxon>Fungi incertae sedis</taxon>
        <taxon>Mucoromycota</taxon>
        <taxon>Glomeromycotina</taxon>
        <taxon>Glomeromycetes</taxon>
        <taxon>Diversisporales</taxon>
        <taxon>Gigasporaceae</taxon>
        <taxon>Gigaspora</taxon>
    </lineage>
</organism>
<evidence type="ECO:0000313" key="1">
    <source>
        <dbReference type="EMBL" id="RIB24137.1"/>
    </source>
</evidence>